<dbReference type="Gene3D" id="1.10.10.10">
    <property type="entry name" value="Winged helix-like DNA-binding domain superfamily/Winged helix DNA-binding domain"/>
    <property type="match status" value="1"/>
</dbReference>
<organism evidence="3 4">
    <name type="scientific">Exiguobacterium alkaliphilum</name>
    <dbReference type="NCBI Taxonomy" id="1428684"/>
    <lineage>
        <taxon>Bacteria</taxon>
        <taxon>Bacillati</taxon>
        <taxon>Bacillota</taxon>
        <taxon>Bacilli</taxon>
        <taxon>Bacillales</taxon>
        <taxon>Bacillales Family XII. Incertae Sedis</taxon>
        <taxon>Exiguobacterium</taxon>
    </lineage>
</organism>
<sequence length="189" mass="22234">MPRENSTRYALLGLLTTSCRTGYEMKQMIDHSLNHFWKISFGQVYPTLKALEQDGLIVLSNEEDDRKAYELTESGETELRRWLEEKPEELPVQRNELLLKLFFARHEPLEETIEKITHHEALLRGRLETYEAIETMIRSSETQSPDAMYWLMTLDYGKTQTRALIEWCERTVRMIEGGTDDETENGRTE</sequence>
<dbReference type="EMBL" id="JANIEK010000028">
    <property type="protein sequence ID" value="MCT4795525.1"/>
    <property type="molecule type" value="Genomic_DNA"/>
</dbReference>
<dbReference type="Pfam" id="PF03551">
    <property type="entry name" value="PadR"/>
    <property type="match status" value="1"/>
</dbReference>
<name>A0ABT2L127_9BACL</name>
<evidence type="ECO:0000313" key="4">
    <source>
        <dbReference type="Proteomes" id="UP001206821"/>
    </source>
</evidence>
<dbReference type="RefSeq" id="WP_034817560.1">
    <property type="nucleotide sequence ID" value="NZ_JANIEK010000028.1"/>
</dbReference>
<reference evidence="3 4" key="1">
    <citation type="submission" date="2022-07" db="EMBL/GenBank/DDBJ databases">
        <title>Genomic and pangenome structural analysis of the polyextremophile Exiguobacterium.</title>
        <authorList>
            <person name="Shen L."/>
        </authorList>
    </citation>
    <scope>NUCLEOTIDE SEQUENCE [LARGE SCALE GENOMIC DNA]</scope>
    <source>
        <strain evidence="3 4">12_1</strain>
    </source>
</reference>
<dbReference type="PANTHER" id="PTHR43252:SF6">
    <property type="entry name" value="NEGATIVE TRANSCRIPTION REGULATOR PADR"/>
    <property type="match status" value="1"/>
</dbReference>
<keyword evidence="4" id="KW-1185">Reference proteome</keyword>
<proteinExistence type="predicted"/>
<comment type="caution">
    <text evidence="3">The sequence shown here is derived from an EMBL/GenBank/DDBJ whole genome shotgun (WGS) entry which is preliminary data.</text>
</comment>
<dbReference type="Proteomes" id="UP001206821">
    <property type="component" value="Unassembled WGS sequence"/>
</dbReference>
<dbReference type="InterPro" id="IPR005149">
    <property type="entry name" value="Tscrpt_reg_PadR_N"/>
</dbReference>
<evidence type="ECO:0000313" key="3">
    <source>
        <dbReference type="EMBL" id="MCT4795525.1"/>
    </source>
</evidence>
<dbReference type="Pfam" id="PF10400">
    <property type="entry name" value="Vir_act_alpha_C"/>
    <property type="match status" value="1"/>
</dbReference>
<accession>A0ABT2L127</accession>
<gene>
    <name evidence="3" type="ORF">NQG31_08205</name>
</gene>
<feature type="domain" description="Transcription regulator PadR N-terminal" evidence="1">
    <location>
        <begin position="11"/>
        <end position="80"/>
    </location>
</feature>
<feature type="domain" description="Transcription regulator PadR C-terminal" evidence="2">
    <location>
        <begin position="94"/>
        <end position="174"/>
    </location>
</feature>
<evidence type="ECO:0000259" key="1">
    <source>
        <dbReference type="Pfam" id="PF03551"/>
    </source>
</evidence>
<evidence type="ECO:0000259" key="2">
    <source>
        <dbReference type="Pfam" id="PF10400"/>
    </source>
</evidence>
<dbReference type="SUPFAM" id="SSF46785">
    <property type="entry name" value="Winged helix' DNA-binding domain"/>
    <property type="match status" value="1"/>
</dbReference>
<dbReference type="InterPro" id="IPR036388">
    <property type="entry name" value="WH-like_DNA-bd_sf"/>
</dbReference>
<dbReference type="InterPro" id="IPR018309">
    <property type="entry name" value="Tscrpt_reg_PadR_C"/>
</dbReference>
<dbReference type="PROSITE" id="PS51257">
    <property type="entry name" value="PROKAR_LIPOPROTEIN"/>
    <property type="match status" value="1"/>
</dbReference>
<protein>
    <submittedName>
        <fullName evidence="3">PadR family transcriptional regulator</fullName>
    </submittedName>
</protein>
<dbReference type="InterPro" id="IPR036390">
    <property type="entry name" value="WH_DNA-bd_sf"/>
</dbReference>
<dbReference type="Gene3D" id="6.10.140.190">
    <property type="match status" value="1"/>
</dbReference>
<dbReference type="PANTHER" id="PTHR43252">
    <property type="entry name" value="TRANSCRIPTIONAL REGULATOR YQJI"/>
    <property type="match status" value="1"/>
</dbReference>